<organism evidence="9 10">
    <name type="scientific">Spirosoma arboris</name>
    <dbReference type="NCBI Taxonomy" id="2682092"/>
    <lineage>
        <taxon>Bacteria</taxon>
        <taxon>Pseudomonadati</taxon>
        <taxon>Bacteroidota</taxon>
        <taxon>Cytophagia</taxon>
        <taxon>Cytophagales</taxon>
        <taxon>Cytophagaceae</taxon>
        <taxon>Spirosoma</taxon>
    </lineage>
</organism>
<evidence type="ECO:0000256" key="7">
    <source>
        <dbReference type="SAM" id="SignalP"/>
    </source>
</evidence>
<comment type="similarity">
    <text evidence="2">Belongs to the glycosyl hydrolase 51 family.</text>
</comment>
<evidence type="ECO:0000313" key="10">
    <source>
        <dbReference type="Proteomes" id="UP000436006"/>
    </source>
</evidence>
<dbReference type="InterPro" id="IPR010720">
    <property type="entry name" value="Alpha-L-AF_C"/>
</dbReference>
<feature type="chain" id="PRO_5029832094" description="non-reducing end alpha-L-arabinofuranosidase" evidence="7">
    <location>
        <begin position="21"/>
        <end position="830"/>
    </location>
</feature>
<name>A0A7K1SN88_9BACT</name>
<evidence type="ECO:0000256" key="5">
    <source>
        <dbReference type="ARBA" id="ARBA00022801"/>
    </source>
</evidence>
<evidence type="ECO:0000256" key="4">
    <source>
        <dbReference type="ARBA" id="ARBA00022729"/>
    </source>
</evidence>
<evidence type="ECO:0000256" key="6">
    <source>
        <dbReference type="ARBA" id="ARBA00023180"/>
    </source>
</evidence>
<dbReference type="InterPro" id="IPR010496">
    <property type="entry name" value="AL/BT2_dom"/>
</dbReference>
<accession>A0A7K1SN88</accession>
<dbReference type="GO" id="GO:0046373">
    <property type="term" value="P:L-arabinose metabolic process"/>
    <property type="evidence" value="ECO:0007669"/>
    <property type="project" value="InterPro"/>
</dbReference>
<dbReference type="InterPro" id="IPR008979">
    <property type="entry name" value="Galactose-bd-like_sf"/>
</dbReference>
<proteinExistence type="inferred from homology"/>
<dbReference type="Proteomes" id="UP000436006">
    <property type="component" value="Unassembled WGS sequence"/>
</dbReference>
<dbReference type="SUPFAM" id="SSF51445">
    <property type="entry name" value="(Trans)glycosidases"/>
    <property type="match status" value="1"/>
</dbReference>
<dbReference type="Pfam" id="PF06964">
    <property type="entry name" value="Alpha-L-AF_C"/>
    <property type="match status" value="1"/>
</dbReference>
<comment type="catalytic activity">
    <reaction evidence="1">
        <text>Hydrolysis of terminal non-reducing alpha-L-arabinofuranoside residues in alpha-L-arabinosides.</text>
        <dbReference type="EC" id="3.2.1.55"/>
    </reaction>
</comment>
<evidence type="ECO:0000259" key="8">
    <source>
        <dbReference type="SMART" id="SM00813"/>
    </source>
</evidence>
<dbReference type="Pfam" id="PF02018">
    <property type="entry name" value="CBM_4_9"/>
    <property type="match status" value="1"/>
</dbReference>
<dbReference type="Gene3D" id="2.60.120.560">
    <property type="entry name" value="Exo-inulinase, domain 1"/>
    <property type="match status" value="1"/>
</dbReference>
<dbReference type="InterPro" id="IPR017853">
    <property type="entry name" value="GH"/>
</dbReference>
<reference evidence="9 10" key="1">
    <citation type="submission" date="2019-12" db="EMBL/GenBank/DDBJ databases">
        <title>Spirosoma sp. HMF4905 genome sequencing and assembly.</title>
        <authorList>
            <person name="Kang H."/>
            <person name="Cha I."/>
            <person name="Kim H."/>
            <person name="Joh K."/>
        </authorList>
    </citation>
    <scope>NUCLEOTIDE SEQUENCE [LARGE SCALE GENOMIC DNA]</scope>
    <source>
        <strain evidence="9 10">HMF4905</strain>
    </source>
</reference>
<evidence type="ECO:0000256" key="3">
    <source>
        <dbReference type="ARBA" id="ARBA00012670"/>
    </source>
</evidence>
<dbReference type="SMART" id="SM00813">
    <property type="entry name" value="Alpha-L-AF_C"/>
    <property type="match status" value="1"/>
</dbReference>
<dbReference type="RefSeq" id="WP_157589883.1">
    <property type="nucleotide sequence ID" value="NZ_WPIN01000020.1"/>
</dbReference>
<sequence>MIRSLFIALTFLSVADVCVAQTNQISVDANVVLNKIPATLYGSCMEDVNHEIYGGLYDQKIFGESFEEPASGINYTYWKKSGGYWAADREYSDGSISIVPGRHTRRMVAKNDLDVEPDRNAKLIYQASDVNDGVIDVDLRFLQERGIGASILLRVSNAGIGENALTGYELRLNRENRKLQLIKHLNAFKLLAEKPISFSPDQWNHLKIELAGMHLVAYLNGATQAILDYSDTDAPILTGKLGLCTAGSPTSFNNIQVVSGGKTTVLPLVYPVDQQVSDLWDRIQSGAVNAEFSLEQKNALNGSTTQVINFVSGSGKVGLANRSLNRWGIAVKEGQSFTGSCYLRTPVGSLPVTIALENADGSKTYAKQTVSVSTTTWKKYTFSLVTNSTDPNARFTLYLGQKGKLYVDQITLLSTGENQFKGLPLRADIGNALVSQGLSFLRYAGSMVNAPGYRFKKMIGDRAHRPPYTGHWNEYSTNGFGFEEFLQFCEAANLPAAFAINIEETEQDAADMVEYLNGNVSTPWGKKRAENGHPKPYAVKYIEIGNEEVLFEGDDKKISDHYIERFLALYKAIQEKDPSISLVCSAWWRPKSPNTEAVFKALDGKAAYWDYHVWADDKNSGPGVDKEITRMDSLFHAWSPNTTMKCAIFEENGGLHNMQRALGHATILNAVRRHGDFILTSCPANALEPYLQNDNGWNQGQIFFTPTQVWGMPPFYAQQMASRNHLPLRVSASVQGTLDITATRSENGEILVLHIVNVDSLAQETAIRLQNFSMTKQVQATTLAGPLDGQNLPDSPKAISAEDKTIDLASEIMNYRFPAHSYTILRFERP</sequence>
<keyword evidence="10" id="KW-1185">Reference proteome</keyword>
<comment type="caution">
    <text evidence="9">The sequence shown here is derived from an EMBL/GenBank/DDBJ whole genome shotgun (WGS) entry which is preliminary data.</text>
</comment>
<keyword evidence="5" id="KW-0378">Hydrolase</keyword>
<evidence type="ECO:0000313" key="9">
    <source>
        <dbReference type="EMBL" id="MVM35066.1"/>
    </source>
</evidence>
<dbReference type="PANTHER" id="PTHR31776">
    <property type="entry name" value="ALPHA-L-ARABINOFURANOSIDASE 1"/>
    <property type="match status" value="1"/>
</dbReference>
<keyword evidence="6" id="KW-0325">Glycoprotein</keyword>
<dbReference type="Pfam" id="PF22848">
    <property type="entry name" value="ASD1_dom"/>
    <property type="match status" value="1"/>
</dbReference>
<dbReference type="GO" id="GO:0046556">
    <property type="term" value="F:alpha-L-arabinofuranosidase activity"/>
    <property type="evidence" value="ECO:0007669"/>
    <property type="project" value="UniProtKB-EC"/>
</dbReference>
<dbReference type="Pfam" id="PF06439">
    <property type="entry name" value="3keto-disac_hyd"/>
    <property type="match status" value="1"/>
</dbReference>
<dbReference type="Gene3D" id="3.20.20.80">
    <property type="entry name" value="Glycosidases"/>
    <property type="match status" value="1"/>
</dbReference>
<feature type="domain" description="Alpha-L-arabinofuranosidase C-terminal" evidence="8">
    <location>
        <begin position="650"/>
        <end position="821"/>
    </location>
</feature>
<dbReference type="InterPro" id="IPR003305">
    <property type="entry name" value="CenC_carb-bd"/>
</dbReference>
<dbReference type="InterPro" id="IPR013780">
    <property type="entry name" value="Glyco_hydro_b"/>
</dbReference>
<feature type="signal peptide" evidence="7">
    <location>
        <begin position="1"/>
        <end position="20"/>
    </location>
</feature>
<dbReference type="SUPFAM" id="SSF49785">
    <property type="entry name" value="Galactose-binding domain-like"/>
    <property type="match status" value="1"/>
</dbReference>
<evidence type="ECO:0000256" key="2">
    <source>
        <dbReference type="ARBA" id="ARBA00007186"/>
    </source>
</evidence>
<dbReference type="InterPro" id="IPR055235">
    <property type="entry name" value="ASD1_cat"/>
</dbReference>
<evidence type="ECO:0000256" key="1">
    <source>
        <dbReference type="ARBA" id="ARBA00001462"/>
    </source>
</evidence>
<gene>
    <name evidence="9" type="ORF">GO755_33885</name>
</gene>
<dbReference type="AlphaFoldDB" id="A0A7K1SN88"/>
<dbReference type="Gene3D" id="2.60.40.1180">
    <property type="entry name" value="Golgi alpha-mannosidase II"/>
    <property type="match status" value="1"/>
</dbReference>
<dbReference type="PANTHER" id="PTHR31776:SF0">
    <property type="entry name" value="ALPHA-L-ARABINOFURANOSIDASE 1"/>
    <property type="match status" value="1"/>
</dbReference>
<dbReference type="EMBL" id="WPIN01000020">
    <property type="protein sequence ID" value="MVM35066.1"/>
    <property type="molecule type" value="Genomic_DNA"/>
</dbReference>
<dbReference type="InterPro" id="IPR051563">
    <property type="entry name" value="Glycosyl_Hydrolase_51"/>
</dbReference>
<dbReference type="Gene3D" id="2.60.120.260">
    <property type="entry name" value="Galactose-binding domain-like"/>
    <property type="match status" value="1"/>
</dbReference>
<keyword evidence="4 7" id="KW-0732">Signal</keyword>
<protein>
    <recommendedName>
        <fullName evidence="3">non-reducing end alpha-L-arabinofuranosidase</fullName>
        <ecNumber evidence="3">3.2.1.55</ecNumber>
    </recommendedName>
</protein>
<dbReference type="EC" id="3.2.1.55" evidence="3"/>
<dbReference type="SUPFAM" id="SSF51011">
    <property type="entry name" value="Glycosyl hydrolase domain"/>
    <property type="match status" value="1"/>
</dbReference>